<dbReference type="AlphaFoldDB" id="A0A517XLA4"/>
<evidence type="ECO:0008006" key="3">
    <source>
        <dbReference type="Google" id="ProtNLM"/>
    </source>
</evidence>
<dbReference type="Gene3D" id="3.40.50.300">
    <property type="entry name" value="P-loop containing nucleotide triphosphate hydrolases"/>
    <property type="match status" value="1"/>
</dbReference>
<dbReference type="InterPro" id="IPR027417">
    <property type="entry name" value="P-loop_NTPase"/>
</dbReference>
<dbReference type="Gene3D" id="3.30.420.240">
    <property type="match status" value="1"/>
</dbReference>
<dbReference type="OrthoDB" id="9771580at2"/>
<gene>
    <name evidence="1" type="ORF">ETAA1_01690</name>
</gene>
<evidence type="ECO:0000313" key="1">
    <source>
        <dbReference type="EMBL" id="QDU18284.1"/>
    </source>
</evidence>
<protein>
    <recommendedName>
        <fullName evidence="3">Terminase large subunit gp17-like C-terminal domain-containing protein</fullName>
    </recommendedName>
</protein>
<proteinExistence type="predicted"/>
<evidence type="ECO:0000313" key="2">
    <source>
        <dbReference type="Proteomes" id="UP000319576"/>
    </source>
</evidence>
<keyword evidence="2" id="KW-1185">Reference proteome</keyword>
<organism evidence="1 2">
    <name type="scientific">Urbifossiella limnaea</name>
    <dbReference type="NCBI Taxonomy" id="2528023"/>
    <lineage>
        <taxon>Bacteria</taxon>
        <taxon>Pseudomonadati</taxon>
        <taxon>Planctomycetota</taxon>
        <taxon>Planctomycetia</taxon>
        <taxon>Gemmatales</taxon>
        <taxon>Gemmataceae</taxon>
        <taxon>Urbifossiella</taxon>
    </lineage>
</organism>
<dbReference type="EMBL" id="CP036273">
    <property type="protein sequence ID" value="QDU18284.1"/>
    <property type="molecule type" value="Genomic_DNA"/>
</dbReference>
<accession>A0A517XLA4</accession>
<dbReference type="RefSeq" id="WP_145233451.1">
    <property type="nucleotide sequence ID" value="NZ_CP036273.1"/>
</dbReference>
<name>A0A517XLA4_9BACT</name>
<reference evidence="1 2" key="1">
    <citation type="submission" date="2019-02" db="EMBL/GenBank/DDBJ databases">
        <title>Deep-cultivation of Planctomycetes and their phenomic and genomic characterization uncovers novel biology.</title>
        <authorList>
            <person name="Wiegand S."/>
            <person name="Jogler M."/>
            <person name="Boedeker C."/>
            <person name="Pinto D."/>
            <person name="Vollmers J."/>
            <person name="Rivas-Marin E."/>
            <person name="Kohn T."/>
            <person name="Peeters S.H."/>
            <person name="Heuer A."/>
            <person name="Rast P."/>
            <person name="Oberbeckmann S."/>
            <person name="Bunk B."/>
            <person name="Jeske O."/>
            <person name="Meyerdierks A."/>
            <person name="Storesund J.E."/>
            <person name="Kallscheuer N."/>
            <person name="Luecker S."/>
            <person name="Lage O.M."/>
            <person name="Pohl T."/>
            <person name="Merkel B.J."/>
            <person name="Hornburger P."/>
            <person name="Mueller R.-W."/>
            <person name="Bruemmer F."/>
            <person name="Labrenz M."/>
            <person name="Spormann A.M."/>
            <person name="Op den Camp H."/>
            <person name="Overmann J."/>
            <person name="Amann R."/>
            <person name="Jetten M.S.M."/>
            <person name="Mascher T."/>
            <person name="Medema M.H."/>
            <person name="Devos D.P."/>
            <person name="Kaster A.-K."/>
            <person name="Ovreas L."/>
            <person name="Rohde M."/>
            <person name="Galperin M.Y."/>
            <person name="Jogler C."/>
        </authorList>
    </citation>
    <scope>NUCLEOTIDE SEQUENCE [LARGE SCALE GENOMIC DNA]</scope>
    <source>
        <strain evidence="1 2">ETA_A1</strain>
    </source>
</reference>
<dbReference type="Proteomes" id="UP000319576">
    <property type="component" value="Chromosome"/>
</dbReference>
<sequence length="448" mass="48453">MARIDASVFVAVCFADSSGRPVEQGDVHRDLHAFLSANRRALVELPRDHGKTFQVCARIVWELGRNPGLRVKVVCATEGVAAERSRFLRDAIAGNPWVEKVFPGLKPGQPWAAEAFTVARPADVIGPSVAAFGVGAGSTGTRADLLVCDDVVDVKALTSRAERDRAAAFFHDNLLNLLEPDGRFWGLCTPWHPDDLNARLKRNPAFALFRRAVGEDLQPVWPAKWPRAKLAERRAEIGTASFARGYRLLPVADGETAVRAEWVRTWTDPADYDATVLSVDPAVSTREKADASALVVLGRTGEAAAGFLGASRTEIHVLEATARRVAAPELVNLIDAADRRWNPGVILFEQNAAFQGIKDLLVCHARFGPRVKGVTQSADKAARVAGFSVAVENGAFRLKGDGRGGVDAGQQGLYDELVTFPFGAHDDLLDAAATGVAHLLDRRPPRVW</sequence>
<dbReference type="KEGG" id="uli:ETAA1_01690"/>